<evidence type="ECO:0000313" key="2">
    <source>
        <dbReference type="Proteomes" id="UP001500928"/>
    </source>
</evidence>
<organism evidence="1 2">
    <name type="scientific">Actinomycetospora chlora</name>
    <dbReference type="NCBI Taxonomy" id="663608"/>
    <lineage>
        <taxon>Bacteria</taxon>
        <taxon>Bacillati</taxon>
        <taxon>Actinomycetota</taxon>
        <taxon>Actinomycetes</taxon>
        <taxon>Pseudonocardiales</taxon>
        <taxon>Pseudonocardiaceae</taxon>
        <taxon>Actinomycetospora</taxon>
    </lineage>
</organism>
<proteinExistence type="predicted"/>
<protein>
    <submittedName>
        <fullName evidence="1">Uncharacterized protein</fullName>
    </submittedName>
</protein>
<evidence type="ECO:0000313" key="1">
    <source>
        <dbReference type="EMBL" id="GAA4779122.1"/>
    </source>
</evidence>
<sequence>MWTIALGEHLARVLTPLLPADRELIATGMELAVVVRREGAPLRVAATHQLPTPGEASTLDAGAVDEVLRDLQDEIALHLGEAWPLSARGTALRGVARPAGESIALAFEARSGDSADSLVLEPFVPPSPDGTRIAG</sequence>
<keyword evidence="2" id="KW-1185">Reference proteome</keyword>
<accession>A0ABP9AE63</accession>
<dbReference type="EMBL" id="BAABHO010000006">
    <property type="protein sequence ID" value="GAA4779122.1"/>
    <property type="molecule type" value="Genomic_DNA"/>
</dbReference>
<gene>
    <name evidence="1" type="ORF">GCM10023200_10240</name>
</gene>
<comment type="caution">
    <text evidence="1">The sequence shown here is derived from an EMBL/GenBank/DDBJ whole genome shotgun (WGS) entry which is preliminary data.</text>
</comment>
<name>A0ABP9AE63_9PSEU</name>
<reference evidence="2" key="1">
    <citation type="journal article" date="2019" name="Int. J. Syst. Evol. Microbiol.">
        <title>The Global Catalogue of Microorganisms (GCM) 10K type strain sequencing project: providing services to taxonomists for standard genome sequencing and annotation.</title>
        <authorList>
            <consortium name="The Broad Institute Genomics Platform"/>
            <consortium name="The Broad Institute Genome Sequencing Center for Infectious Disease"/>
            <person name="Wu L."/>
            <person name="Ma J."/>
        </authorList>
    </citation>
    <scope>NUCLEOTIDE SEQUENCE [LARGE SCALE GENOMIC DNA]</scope>
    <source>
        <strain evidence="2">JCM 17979</strain>
    </source>
</reference>
<dbReference type="Proteomes" id="UP001500928">
    <property type="component" value="Unassembled WGS sequence"/>
</dbReference>